<proteinExistence type="predicted"/>
<evidence type="ECO:0000313" key="2">
    <source>
        <dbReference type="EMBL" id="KDQ13666.1"/>
    </source>
</evidence>
<evidence type="ECO:0000256" key="1">
    <source>
        <dbReference type="SAM" id="Phobius"/>
    </source>
</evidence>
<feature type="transmembrane region" description="Helical" evidence="1">
    <location>
        <begin position="178"/>
        <end position="202"/>
    </location>
</feature>
<sequence length="294" mass="33120">MTVALIVPAIIQKHMNQLTLHHATLVLNYATFSTLISLAISPLCTVWYADNDEAPSQNASAAPKKDTAIQAAPPSVFRELWDSLVRRFAYEKPSDSYASSPPHAHDMYTALESAYFKHRRSRIILASALLIQTSLLWAWAFILFTNPRYSQKPCNGDTKIVFFFGATFTAHQINHGHFAIWPIWLLFSLLLTLVWGGLLVVAAHKKGTQNRGENLVRFPENKWYWIGHFLALLFAVMYIAVSETQIVKNHILPGELNFSSFGSVAALLLAIAPSWTVVDRLGHLWRTKVMGQEF</sequence>
<reference evidence="3" key="1">
    <citation type="journal article" date="2014" name="Proc. Natl. Acad. Sci. U.S.A.">
        <title>Extensive sampling of basidiomycete genomes demonstrates inadequacy of the white-rot/brown-rot paradigm for wood decay fungi.</title>
        <authorList>
            <person name="Riley R."/>
            <person name="Salamov A.A."/>
            <person name="Brown D.W."/>
            <person name="Nagy L.G."/>
            <person name="Floudas D."/>
            <person name="Held B.W."/>
            <person name="Levasseur A."/>
            <person name="Lombard V."/>
            <person name="Morin E."/>
            <person name="Otillar R."/>
            <person name="Lindquist E.A."/>
            <person name="Sun H."/>
            <person name="LaButti K.M."/>
            <person name="Schmutz J."/>
            <person name="Jabbour D."/>
            <person name="Luo H."/>
            <person name="Baker S.E."/>
            <person name="Pisabarro A.G."/>
            <person name="Walton J.D."/>
            <person name="Blanchette R.A."/>
            <person name="Henrissat B."/>
            <person name="Martin F."/>
            <person name="Cullen D."/>
            <person name="Hibbett D.S."/>
            <person name="Grigoriev I.V."/>
        </authorList>
    </citation>
    <scope>NUCLEOTIDE SEQUENCE [LARGE SCALE GENOMIC DNA]</scope>
    <source>
        <strain evidence="3">FD-172 SS1</strain>
    </source>
</reference>
<dbReference type="InParanoid" id="A0A067MPZ5"/>
<name>A0A067MPZ5_BOTB1</name>
<keyword evidence="1" id="KW-0472">Membrane</keyword>
<dbReference type="HOGENOM" id="CLU_040314_0_0_1"/>
<organism evidence="2 3">
    <name type="scientific">Botryobasidium botryosum (strain FD-172 SS1)</name>
    <dbReference type="NCBI Taxonomy" id="930990"/>
    <lineage>
        <taxon>Eukaryota</taxon>
        <taxon>Fungi</taxon>
        <taxon>Dikarya</taxon>
        <taxon>Basidiomycota</taxon>
        <taxon>Agaricomycotina</taxon>
        <taxon>Agaricomycetes</taxon>
        <taxon>Cantharellales</taxon>
        <taxon>Botryobasidiaceae</taxon>
        <taxon>Botryobasidium</taxon>
    </lineage>
</organism>
<keyword evidence="1" id="KW-1133">Transmembrane helix</keyword>
<dbReference type="EMBL" id="KL198042">
    <property type="protein sequence ID" value="KDQ13666.1"/>
    <property type="molecule type" value="Genomic_DNA"/>
</dbReference>
<keyword evidence="3" id="KW-1185">Reference proteome</keyword>
<feature type="transmembrane region" description="Helical" evidence="1">
    <location>
        <begin position="26"/>
        <end position="49"/>
    </location>
</feature>
<keyword evidence="1" id="KW-0812">Transmembrane</keyword>
<dbReference type="AlphaFoldDB" id="A0A067MPZ5"/>
<feature type="transmembrane region" description="Helical" evidence="1">
    <location>
        <begin position="223"/>
        <end position="241"/>
    </location>
</feature>
<dbReference type="OrthoDB" id="5427664at2759"/>
<feature type="transmembrane region" description="Helical" evidence="1">
    <location>
        <begin position="123"/>
        <end position="144"/>
    </location>
</feature>
<feature type="transmembrane region" description="Helical" evidence="1">
    <location>
        <begin position="261"/>
        <end position="278"/>
    </location>
</feature>
<protein>
    <submittedName>
        <fullName evidence="2">Uncharacterized protein</fullName>
    </submittedName>
</protein>
<gene>
    <name evidence="2" type="ORF">BOTBODRAFT_364375</name>
</gene>
<dbReference type="Proteomes" id="UP000027195">
    <property type="component" value="Unassembled WGS sequence"/>
</dbReference>
<evidence type="ECO:0000313" key="3">
    <source>
        <dbReference type="Proteomes" id="UP000027195"/>
    </source>
</evidence>
<accession>A0A067MPZ5</accession>